<sequence>MKTLEKLIIRSWEHEAVLTPDGAELLPYIKNIYHGYRELTEKRKEMEGIQNAAIRIGTFASRQFLEYLTEEYGELNQNYGG</sequence>
<protein>
    <recommendedName>
        <fullName evidence="2">LysR family transcriptional regulator</fullName>
    </recommendedName>
</protein>
<evidence type="ECO:0000313" key="1">
    <source>
        <dbReference type="EMBL" id="XBS52497.1"/>
    </source>
</evidence>
<gene>
    <name evidence="1" type="ORF">ABFV83_11665</name>
</gene>
<dbReference type="EMBL" id="CP157940">
    <property type="protein sequence ID" value="XBS52497.1"/>
    <property type="molecule type" value="Genomic_DNA"/>
</dbReference>
<dbReference type="RefSeq" id="WP_349944025.1">
    <property type="nucleotide sequence ID" value="NZ_CP157940.1"/>
</dbReference>
<organism evidence="1">
    <name type="scientific">Lacrimispora sp. BS-2</name>
    <dbReference type="NCBI Taxonomy" id="3151850"/>
    <lineage>
        <taxon>Bacteria</taxon>
        <taxon>Bacillati</taxon>
        <taxon>Bacillota</taxon>
        <taxon>Clostridia</taxon>
        <taxon>Lachnospirales</taxon>
        <taxon>Lachnospiraceae</taxon>
        <taxon>Lacrimispora</taxon>
    </lineage>
</organism>
<evidence type="ECO:0008006" key="2">
    <source>
        <dbReference type="Google" id="ProtNLM"/>
    </source>
</evidence>
<accession>A0AAU7PK50</accession>
<name>A0AAU7PK50_9FIRM</name>
<dbReference type="AlphaFoldDB" id="A0AAU7PK50"/>
<reference evidence="1" key="1">
    <citation type="submission" date="2024-06" db="EMBL/GenBank/DDBJ databases">
        <title>Lacrimispora cavernae sp. nov., a novel anaerobe isolated from bat guano pile inside a cave.</title>
        <authorList>
            <person name="Miller S.L."/>
            <person name="Lu N."/>
            <person name="King J."/>
            <person name="Sankaranarayanan K."/>
            <person name="Lawson P.A."/>
        </authorList>
    </citation>
    <scope>NUCLEOTIDE SEQUENCE</scope>
    <source>
        <strain evidence="1">BS-2</strain>
    </source>
</reference>
<proteinExistence type="predicted"/>